<dbReference type="SMART" id="SM00256">
    <property type="entry name" value="FBOX"/>
    <property type="match status" value="1"/>
</dbReference>
<dbReference type="GO" id="GO:0005524">
    <property type="term" value="F:ATP binding"/>
    <property type="evidence" value="ECO:0007669"/>
    <property type="project" value="UniProtKB-KW"/>
</dbReference>
<organism evidence="6 7">
    <name type="scientific">Vigna unguiculata</name>
    <name type="common">Cowpea</name>
    <dbReference type="NCBI Taxonomy" id="3917"/>
    <lineage>
        <taxon>Eukaryota</taxon>
        <taxon>Viridiplantae</taxon>
        <taxon>Streptophyta</taxon>
        <taxon>Embryophyta</taxon>
        <taxon>Tracheophyta</taxon>
        <taxon>Spermatophyta</taxon>
        <taxon>Magnoliopsida</taxon>
        <taxon>eudicotyledons</taxon>
        <taxon>Gunneridae</taxon>
        <taxon>Pentapetalae</taxon>
        <taxon>rosids</taxon>
        <taxon>fabids</taxon>
        <taxon>Fabales</taxon>
        <taxon>Fabaceae</taxon>
        <taxon>Papilionoideae</taxon>
        <taxon>50 kb inversion clade</taxon>
        <taxon>NPAAA clade</taxon>
        <taxon>indigoferoid/millettioid clade</taxon>
        <taxon>Phaseoleae</taxon>
        <taxon>Vigna</taxon>
    </lineage>
</organism>
<dbReference type="Proteomes" id="UP000501690">
    <property type="component" value="Linkage Group LG5"/>
</dbReference>
<evidence type="ECO:0000313" key="6">
    <source>
        <dbReference type="EMBL" id="QCD93713.1"/>
    </source>
</evidence>
<evidence type="ECO:0000256" key="4">
    <source>
        <dbReference type="ARBA" id="ARBA00023186"/>
    </source>
</evidence>
<dbReference type="InterPro" id="IPR020575">
    <property type="entry name" value="Hsp90_N"/>
</dbReference>
<accession>A0A4D6LYY3</accession>
<dbReference type="InterPro" id="IPR036047">
    <property type="entry name" value="F-box-like_dom_sf"/>
</dbReference>
<dbReference type="AlphaFoldDB" id="A0A4D6LYY3"/>
<keyword evidence="3" id="KW-0067">ATP-binding</keyword>
<dbReference type="InterPro" id="IPR011043">
    <property type="entry name" value="Gal_Oxase/kelch_b-propeller"/>
</dbReference>
<dbReference type="InterPro" id="IPR036890">
    <property type="entry name" value="HATPase_C_sf"/>
</dbReference>
<dbReference type="EMBL" id="CP039349">
    <property type="protein sequence ID" value="QCD93713.1"/>
    <property type="molecule type" value="Genomic_DNA"/>
</dbReference>
<comment type="similarity">
    <text evidence="1">Belongs to the heat shock protein 90 family.</text>
</comment>
<dbReference type="SUPFAM" id="SSF55874">
    <property type="entry name" value="ATPase domain of HSP90 chaperone/DNA topoisomerase II/histidine kinase"/>
    <property type="match status" value="1"/>
</dbReference>
<gene>
    <name evidence="6" type="ORF">DEO72_LG5g1789</name>
</gene>
<dbReference type="InterPro" id="IPR017451">
    <property type="entry name" value="F-box-assoc_interact_dom"/>
</dbReference>
<keyword evidence="4" id="KW-0143">Chaperone</keyword>
<sequence>MLSLVKKTFYSNKGIFLRELIINASNALDEIQFERLTKTNILNNDELIVRLIIHKANKTLSIIDNGIGMTKADLVDNLGVGFYSTYLVAHKVILTSKHNDHDQYIWESQPSSSCFLTTDINDQRLPRGTKITLFLKDDQSEYLEETTIKNLISKDCQQITHPIYLWSENTKDHWKLINIWLHDQEMDNKFVAQNLGKHLPDHLAFNILFKLSLKSLKRFGCICKSWALLLENPNFMNLFYNNFISNQNSYFDDSSLLLCLGPNYDQYNDESSLYSLFGMKFQNSTILNWPNPRIEGHSPGVYILGSSSINGIICLYLEATDIVYLWNPSTNECKVTAPSPVSDVRYDFDVVIEYEGFGYDIARDDYKVIRKIGYYAQGNLVENNHNEWEYDRFWEIYSLRSNSWRKLNIEFLNCQGINNRFYLEGMCHWLCNNGDEGYLVSFDISNEVCYTTLTPLDIPTKTYNDFNFCLVMRHLFLLNGSIALMSSYKDTTIFYISILVEVGKKETWTKLFTIGPLPSLSFPIGTSNMGNILFETNDGELAWFDLRTNLIEKLGVNVQNRDCQIILYKKSLSNRRINT</sequence>
<dbReference type="SUPFAM" id="SSF81383">
    <property type="entry name" value="F-box domain"/>
    <property type="match status" value="1"/>
</dbReference>
<evidence type="ECO:0000256" key="1">
    <source>
        <dbReference type="ARBA" id="ARBA00008239"/>
    </source>
</evidence>
<dbReference type="Pfam" id="PF00646">
    <property type="entry name" value="F-box"/>
    <property type="match status" value="1"/>
</dbReference>
<dbReference type="Gene3D" id="3.30.565.10">
    <property type="entry name" value="Histidine kinase-like ATPase, C-terminal domain"/>
    <property type="match status" value="1"/>
</dbReference>
<proteinExistence type="inferred from homology"/>
<feature type="domain" description="F-box" evidence="5">
    <location>
        <begin position="199"/>
        <end position="239"/>
    </location>
</feature>
<dbReference type="GO" id="GO:0016887">
    <property type="term" value="F:ATP hydrolysis activity"/>
    <property type="evidence" value="ECO:0007669"/>
    <property type="project" value="InterPro"/>
</dbReference>
<keyword evidence="7" id="KW-1185">Reference proteome</keyword>
<dbReference type="InterPro" id="IPR006527">
    <property type="entry name" value="F-box-assoc_dom_typ1"/>
</dbReference>
<evidence type="ECO:0000313" key="7">
    <source>
        <dbReference type="Proteomes" id="UP000501690"/>
    </source>
</evidence>
<dbReference type="SUPFAM" id="SSF50965">
    <property type="entry name" value="Galactose oxidase, central domain"/>
    <property type="match status" value="1"/>
</dbReference>
<dbReference type="GO" id="GO:0140662">
    <property type="term" value="F:ATP-dependent protein folding chaperone"/>
    <property type="evidence" value="ECO:0007669"/>
    <property type="project" value="InterPro"/>
</dbReference>
<keyword evidence="2" id="KW-0547">Nucleotide-binding</keyword>
<dbReference type="GO" id="GO:0051082">
    <property type="term" value="F:unfolded protein binding"/>
    <property type="evidence" value="ECO:0007669"/>
    <property type="project" value="InterPro"/>
</dbReference>
<dbReference type="PRINTS" id="PR00775">
    <property type="entry name" value="HEATSHOCK90"/>
</dbReference>
<dbReference type="InterPro" id="IPR001404">
    <property type="entry name" value="Hsp90_fam"/>
</dbReference>
<evidence type="ECO:0000259" key="5">
    <source>
        <dbReference type="SMART" id="SM00256"/>
    </source>
</evidence>
<evidence type="ECO:0000256" key="3">
    <source>
        <dbReference type="ARBA" id="ARBA00022840"/>
    </source>
</evidence>
<reference evidence="6 7" key="1">
    <citation type="submission" date="2019-04" db="EMBL/GenBank/DDBJ databases">
        <title>An improved genome assembly and genetic linkage map for asparagus bean, Vigna unguiculata ssp. sesquipedialis.</title>
        <authorList>
            <person name="Xia Q."/>
            <person name="Zhang R."/>
            <person name="Dong Y."/>
        </authorList>
    </citation>
    <scope>NUCLEOTIDE SEQUENCE [LARGE SCALE GENOMIC DNA]</scope>
    <source>
        <tissue evidence="6">Leaf</tissue>
    </source>
</reference>
<protein>
    <submittedName>
        <fullName evidence="6">Molecular chaperone HtpG</fullName>
    </submittedName>
</protein>
<name>A0A4D6LYY3_VIGUN</name>
<dbReference type="Pfam" id="PF07734">
    <property type="entry name" value="FBA_1"/>
    <property type="match status" value="1"/>
</dbReference>
<evidence type="ECO:0000256" key="2">
    <source>
        <dbReference type="ARBA" id="ARBA00022741"/>
    </source>
</evidence>
<dbReference type="NCBIfam" id="TIGR01640">
    <property type="entry name" value="F_box_assoc_1"/>
    <property type="match status" value="1"/>
</dbReference>
<dbReference type="InterPro" id="IPR001810">
    <property type="entry name" value="F-box_dom"/>
</dbReference>
<dbReference type="PANTHER" id="PTHR11528">
    <property type="entry name" value="HEAT SHOCK PROTEIN 90 FAMILY MEMBER"/>
    <property type="match status" value="1"/>
</dbReference>